<accession>A0AAD9N3H7</accession>
<proteinExistence type="predicted"/>
<protein>
    <recommendedName>
        <fullName evidence="1">Reverse transcriptase domain-containing protein</fullName>
    </recommendedName>
</protein>
<dbReference type="PROSITE" id="PS50878">
    <property type="entry name" value="RT_POL"/>
    <property type="match status" value="1"/>
</dbReference>
<comment type="caution">
    <text evidence="2">The sequence shown here is derived from an EMBL/GenBank/DDBJ whole genome shotgun (WGS) entry which is preliminary data.</text>
</comment>
<dbReference type="InterPro" id="IPR000477">
    <property type="entry name" value="RT_dom"/>
</dbReference>
<sequence>MRVSQAKRGLDVNCLANYRPISNLSFLSKTLEGYVDKELRYYLDINGYNDPFQNAYRPKHSTDTALERIHEDLMQAVDSRRGVLLVLLDLSAAFDTLHHSTLLRRLRAIGLSQTVLAWFMSYLVGRTNSIKIRDVTSAPVFIQHGVPQGRSYRSSTI</sequence>
<gene>
    <name evidence="2" type="ORF">NP493_2388g00002</name>
</gene>
<dbReference type="InterPro" id="IPR043502">
    <property type="entry name" value="DNA/RNA_pol_sf"/>
</dbReference>
<evidence type="ECO:0000313" key="3">
    <source>
        <dbReference type="Proteomes" id="UP001209878"/>
    </source>
</evidence>
<reference evidence="2" key="1">
    <citation type="journal article" date="2023" name="Mol. Biol. Evol.">
        <title>Third-Generation Sequencing Reveals the Adaptive Role of the Epigenome in Three Deep-Sea Polychaetes.</title>
        <authorList>
            <person name="Perez M."/>
            <person name="Aroh O."/>
            <person name="Sun Y."/>
            <person name="Lan Y."/>
            <person name="Juniper S.K."/>
            <person name="Young C.R."/>
            <person name="Angers B."/>
            <person name="Qian P.Y."/>
        </authorList>
    </citation>
    <scope>NUCLEOTIDE SEQUENCE</scope>
    <source>
        <strain evidence="2">R07B-5</strain>
    </source>
</reference>
<evidence type="ECO:0000259" key="1">
    <source>
        <dbReference type="PROSITE" id="PS50878"/>
    </source>
</evidence>
<name>A0AAD9N3H7_RIDPI</name>
<evidence type="ECO:0000313" key="2">
    <source>
        <dbReference type="EMBL" id="KAK2152919.1"/>
    </source>
</evidence>
<dbReference type="Pfam" id="PF00078">
    <property type="entry name" value="RVT_1"/>
    <property type="match status" value="1"/>
</dbReference>
<dbReference type="Proteomes" id="UP001209878">
    <property type="component" value="Unassembled WGS sequence"/>
</dbReference>
<keyword evidence="3" id="KW-1185">Reference proteome</keyword>
<feature type="domain" description="Reverse transcriptase" evidence="1">
    <location>
        <begin position="1"/>
        <end position="157"/>
    </location>
</feature>
<dbReference type="PANTHER" id="PTHR33332">
    <property type="entry name" value="REVERSE TRANSCRIPTASE DOMAIN-CONTAINING PROTEIN"/>
    <property type="match status" value="1"/>
</dbReference>
<dbReference type="EMBL" id="JAODUO010002380">
    <property type="protein sequence ID" value="KAK2152919.1"/>
    <property type="molecule type" value="Genomic_DNA"/>
</dbReference>
<dbReference type="SUPFAM" id="SSF56672">
    <property type="entry name" value="DNA/RNA polymerases"/>
    <property type="match status" value="1"/>
</dbReference>
<dbReference type="AlphaFoldDB" id="A0AAD9N3H7"/>
<organism evidence="2 3">
    <name type="scientific">Ridgeia piscesae</name>
    <name type="common">Tubeworm</name>
    <dbReference type="NCBI Taxonomy" id="27915"/>
    <lineage>
        <taxon>Eukaryota</taxon>
        <taxon>Metazoa</taxon>
        <taxon>Spiralia</taxon>
        <taxon>Lophotrochozoa</taxon>
        <taxon>Annelida</taxon>
        <taxon>Polychaeta</taxon>
        <taxon>Sedentaria</taxon>
        <taxon>Canalipalpata</taxon>
        <taxon>Sabellida</taxon>
        <taxon>Siboglinidae</taxon>
        <taxon>Ridgeia</taxon>
    </lineage>
</organism>